<dbReference type="AlphaFoldDB" id="A0A336LJW0"/>
<dbReference type="EMBL" id="UFQT01000034">
    <property type="protein sequence ID" value="SSX18302.1"/>
    <property type="molecule type" value="Genomic_DNA"/>
</dbReference>
<evidence type="ECO:0000256" key="1">
    <source>
        <dbReference type="SAM" id="MobiDB-lite"/>
    </source>
</evidence>
<dbReference type="OMA" id="DPVHTKL"/>
<gene>
    <name evidence="2" type="primary">CSON009022</name>
</gene>
<feature type="compositionally biased region" description="Polar residues" evidence="1">
    <location>
        <begin position="35"/>
        <end position="45"/>
    </location>
</feature>
<protein>
    <submittedName>
        <fullName evidence="2">CSON009022 protein</fullName>
    </submittedName>
</protein>
<organism evidence="2">
    <name type="scientific">Culicoides sonorensis</name>
    <name type="common">Biting midge</name>
    <dbReference type="NCBI Taxonomy" id="179676"/>
    <lineage>
        <taxon>Eukaryota</taxon>
        <taxon>Metazoa</taxon>
        <taxon>Ecdysozoa</taxon>
        <taxon>Arthropoda</taxon>
        <taxon>Hexapoda</taxon>
        <taxon>Insecta</taxon>
        <taxon>Pterygota</taxon>
        <taxon>Neoptera</taxon>
        <taxon>Endopterygota</taxon>
        <taxon>Diptera</taxon>
        <taxon>Nematocera</taxon>
        <taxon>Chironomoidea</taxon>
        <taxon>Ceratopogonidae</taxon>
        <taxon>Ceratopogoninae</taxon>
        <taxon>Culicoides</taxon>
        <taxon>Monoculicoides</taxon>
    </lineage>
</organism>
<accession>A0A336LJW0</accession>
<name>A0A336LJW0_CULSO</name>
<feature type="region of interest" description="Disordered" evidence="1">
    <location>
        <begin position="1"/>
        <end position="66"/>
    </location>
</feature>
<reference evidence="2" key="1">
    <citation type="submission" date="2018-07" db="EMBL/GenBank/DDBJ databases">
        <authorList>
            <person name="Quirk P.G."/>
            <person name="Krulwich T.A."/>
        </authorList>
    </citation>
    <scope>NUCLEOTIDE SEQUENCE</scope>
</reference>
<evidence type="ECO:0000313" key="2">
    <source>
        <dbReference type="EMBL" id="SSX18302.1"/>
    </source>
</evidence>
<sequence length="436" mass="48667">MMSQGVSAAGSIASLSGSSENISDESNQLERNKRNSFGGSSTLSNKSKKPPWRAIINPAPPPKPDKQAMYKAKMLDATRLPVSRRAIIKQRMQGCQNASMQTDPLPTKCMKDVSIDQKGLIILKDQEILTDGNVLIKKEDGKFILTNSVAILTDLPLREDAATQTALPRSEIDYRQFIEPDVDAIRKEVDQIFEVSQSNRAKHKHEIDALLKELKGTSDEPLVQETHVNEELSSVDSLDIIPDNAEQIKARLSSYEAQLPRRPHFNTHSQWSNLDFPDYEIPPSLPRRTQSDGVAPWNNFKDLVLGDRLSRMSLPPVCNAPIEQQKTRSRSVGRKTVSWSDSHQRAVNELIAEASNLITVFDKISILLGPSLGNLAQIPSIEALKGHVTVPQNTNNYRTASKEACAQLQRQLNEYKPIDFAFAPDLPPELKQYETM</sequence>
<dbReference type="VEuPathDB" id="VectorBase:CSON009022"/>
<proteinExistence type="predicted"/>
<feature type="compositionally biased region" description="Low complexity" evidence="1">
    <location>
        <begin position="1"/>
        <end position="19"/>
    </location>
</feature>